<dbReference type="GeneID" id="25732222"/>
<feature type="region of interest" description="Disordered" evidence="1">
    <location>
        <begin position="1"/>
        <end position="83"/>
    </location>
</feature>
<dbReference type="RefSeq" id="XP_013905502.1">
    <property type="nucleotide sequence ID" value="XM_014050048.1"/>
</dbReference>
<gene>
    <name evidence="2" type="ORF">MNEG_1464</name>
</gene>
<dbReference type="EMBL" id="KK100366">
    <property type="protein sequence ID" value="KIZ06483.1"/>
    <property type="molecule type" value="Genomic_DNA"/>
</dbReference>
<dbReference type="Proteomes" id="UP000054498">
    <property type="component" value="Unassembled WGS sequence"/>
</dbReference>
<dbReference type="AlphaFoldDB" id="A0A0D2K8D4"/>
<name>A0A0D2K8D4_9CHLO</name>
<protein>
    <submittedName>
        <fullName evidence="2">Uncharacterized protein</fullName>
    </submittedName>
</protein>
<sequence length="83" mass="8933">MSYRGRSDFSEGVNSQGNYYQHRGEGAAPGGSYYYSNNNGSYYYQNPNGSTYHGLGEGRGGVYTAPGQTQGEYRAPSAPKSGK</sequence>
<evidence type="ECO:0000313" key="3">
    <source>
        <dbReference type="Proteomes" id="UP000054498"/>
    </source>
</evidence>
<keyword evidence="3" id="KW-1185">Reference proteome</keyword>
<accession>A0A0D2K8D4</accession>
<evidence type="ECO:0000313" key="2">
    <source>
        <dbReference type="EMBL" id="KIZ06483.1"/>
    </source>
</evidence>
<dbReference type="KEGG" id="mng:MNEG_1464"/>
<feature type="compositionally biased region" description="Low complexity" evidence="1">
    <location>
        <begin position="30"/>
        <end position="50"/>
    </location>
</feature>
<organism evidence="2 3">
    <name type="scientific">Monoraphidium neglectum</name>
    <dbReference type="NCBI Taxonomy" id="145388"/>
    <lineage>
        <taxon>Eukaryota</taxon>
        <taxon>Viridiplantae</taxon>
        <taxon>Chlorophyta</taxon>
        <taxon>core chlorophytes</taxon>
        <taxon>Chlorophyceae</taxon>
        <taxon>CS clade</taxon>
        <taxon>Sphaeropleales</taxon>
        <taxon>Selenastraceae</taxon>
        <taxon>Monoraphidium</taxon>
    </lineage>
</organism>
<reference evidence="2 3" key="1">
    <citation type="journal article" date="2013" name="BMC Genomics">
        <title>Reconstruction of the lipid metabolism for the microalga Monoraphidium neglectum from its genome sequence reveals characteristics suitable for biofuel production.</title>
        <authorList>
            <person name="Bogen C."/>
            <person name="Al-Dilaimi A."/>
            <person name="Albersmeier A."/>
            <person name="Wichmann J."/>
            <person name="Grundmann M."/>
            <person name="Rupp O."/>
            <person name="Lauersen K.J."/>
            <person name="Blifernez-Klassen O."/>
            <person name="Kalinowski J."/>
            <person name="Goesmann A."/>
            <person name="Mussgnug J.H."/>
            <person name="Kruse O."/>
        </authorList>
    </citation>
    <scope>NUCLEOTIDE SEQUENCE [LARGE SCALE GENOMIC DNA]</scope>
    <source>
        <strain evidence="2 3">SAG 48.87</strain>
    </source>
</reference>
<evidence type="ECO:0000256" key="1">
    <source>
        <dbReference type="SAM" id="MobiDB-lite"/>
    </source>
</evidence>
<proteinExistence type="predicted"/>